<dbReference type="AlphaFoldDB" id="A0A844ABG6"/>
<evidence type="ECO:0000313" key="1">
    <source>
        <dbReference type="EMBL" id="MQX09867.1"/>
    </source>
</evidence>
<protein>
    <submittedName>
        <fullName evidence="1">Uncharacterized protein</fullName>
    </submittedName>
</protein>
<comment type="caution">
    <text evidence="1">The sequence shown here is derived from an EMBL/GenBank/DDBJ whole genome shotgun (WGS) entry which is preliminary data.</text>
</comment>
<proteinExistence type="predicted"/>
<dbReference type="RefSeq" id="WP_153451662.1">
    <property type="nucleotide sequence ID" value="NZ_BJNI01000137.1"/>
</dbReference>
<organism evidence="1 2">
    <name type="scientific">Rhizobium fredii</name>
    <name type="common">Sinorhizobium fredii</name>
    <dbReference type="NCBI Taxonomy" id="380"/>
    <lineage>
        <taxon>Bacteria</taxon>
        <taxon>Pseudomonadati</taxon>
        <taxon>Pseudomonadota</taxon>
        <taxon>Alphaproteobacteria</taxon>
        <taxon>Hyphomicrobiales</taxon>
        <taxon>Rhizobiaceae</taxon>
        <taxon>Sinorhizobium/Ensifer group</taxon>
        <taxon>Sinorhizobium</taxon>
    </lineage>
</organism>
<dbReference type="EMBL" id="WISZ01000134">
    <property type="protein sequence ID" value="MQX09867.1"/>
    <property type="molecule type" value="Genomic_DNA"/>
</dbReference>
<name>A0A844ABG6_RHIFR</name>
<evidence type="ECO:0000313" key="2">
    <source>
        <dbReference type="Proteomes" id="UP000466694"/>
    </source>
</evidence>
<accession>A0A844ABG6</accession>
<gene>
    <name evidence="1" type="ORF">GHK48_16740</name>
</gene>
<sequence length="58" mass="6302">MTMHQPSSASSGTRHAPEFPSVILEFSKGSTSAVYYLTFNEFLGLVIHQATEGGFLSH</sequence>
<dbReference type="Proteomes" id="UP000466694">
    <property type="component" value="Unassembled WGS sequence"/>
</dbReference>
<reference evidence="1 2" key="1">
    <citation type="journal article" date="2013" name="Genome Biol.">
        <title>Comparative genomics of the core and accessory genomes of 48 Sinorhizobium strains comprising five genospecies.</title>
        <authorList>
            <person name="Sugawara M."/>
            <person name="Epstein B."/>
            <person name="Badgley B.D."/>
            <person name="Unno T."/>
            <person name="Xu L."/>
            <person name="Reese J."/>
            <person name="Gyaneshwar P."/>
            <person name="Denny R."/>
            <person name="Mudge J."/>
            <person name="Bharti A.K."/>
            <person name="Farmer A.D."/>
            <person name="May G.D."/>
            <person name="Woodward J.E."/>
            <person name="Medigue C."/>
            <person name="Vallenet D."/>
            <person name="Lajus A."/>
            <person name="Rouy Z."/>
            <person name="Martinez-Vaz B."/>
            <person name="Tiffin P."/>
            <person name="Young N.D."/>
            <person name="Sadowsky M.J."/>
        </authorList>
    </citation>
    <scope>NUCLEOTIDE SEQUENCE [LARGE SCALE GENOMIC DNA]</scope>
    <source>
        <strain evidence="1 2">USDA205</strain>
    </source>
</reference>